<reference evidence="1 2" key="1">
    <citation type="journal article" date="2020" name="Front. Plant Sci.">
        <title>Isolation of Rhizosphere Bacteria That Improve Quality and Water Stress Tolerance in Greenhouse Ornamentals.</title>
        <authorList>
            <person name="Nordstedt N.P."/>
            <person name="Jones M.L."/>
        </authorList>
    </citation>
    <scope>NUCLEOTIDE SEQUENCE [LARGE SCALE GENOMIC DNA]</scope>
    <source>
        <strain evidence="1 2">C6C2</strain>
    </source>
</reference>
<gene>
    <name evidence="1" type="ORF">HNO84_19605</name>
</gene>
<organism evidence="1 2">
    <name type="scientific">Herbaspirillum robiniae</name>
    <dbReference type="NCBI Taxonomy" id="2014887"/>
    <lineage>
        <taxon>Bacteria</taxon>
        <taxon>Pseudomonadati</taxon>
        <taxon>Pseudomonadota</taxon>
        <taxon>Betaproteobacteria</taxon>
        <taxon>Burkholderiales</taxon>
        <taxon>Oxalobacteraceae</taxon>
        <taxon>Herbaspirillum</taxon>
    </lineage>
</organism>
<dbReference type="EMBL" id="JABFMT010000028">
    <property type="protein sequence ID" value="NUU03824.1"/>
    <property type="molecule type" value="Genomic_DNA"/>
</dbReference>
<sequence>MSKYIHHIANGTMPAAFSNITGAIWIHVWLEKPENLPLAQDIPPDGSATLEVVYL</sequence>
<evidence type="ECO:0000313" key="1">
    <source>
        <dbReference type="EMBL" id="NUU03824.1"/>
    </source>
</evidence>
<keyword evidence="2" id="KW-1185">Reference proteome</keyword>
<name>A0ABX2M1G3_9BURK</name>
<evidence type="ECO:0000313" key="2">
    <source>
        <dbReference type="Proteomes" id="UP000536746"/>
    </source>
</evidence>
<proteinExistence type="predicted"/>
<comment type="caution">
    <text evidence="1">The sequence shown here is derived from an EMBL/GenBank/DDBJ whole genome shotgun (WGS) entry which is preliminary data.</text>
</comment>
<accession>A0ABX2M1G3</accession>
<dbReference type="RefSeq" id="WP_175354816.1">
    <property type="nucleotide sequence ID" value="NZ_CP018845.1"/>
</dbReference>
<dbReference type="Proteomes" id="UP000536746">
    <property type="component" value="Unassembled WGS sequence"/>
</dbReference>
<protein>
    <submittedName>
        <fullName evidence="1">Uncharacterized protein</fullName>
    </submittedName>
</protein>